<evidence type="ECO:0000313" key="2">
    <source>
        <dbReference type="Proteomes" id="UP001596084"/>
    </source>
</evidence>
<protein>
    <submittedName>
        <fullName evidence="1">Uncharacterized protein</fullName>
    </submittedName>
</protein>
<sequence>MQLRTIETVSVVHQIRCDRCGKEAERGEVGFVEMTSIGFDAGYDSIFGDGNRVEVDLCEPCLRDTLGAWLRVKTPADTPLASMLAAFKPEVHGGEFPSPKSTGTE</sequence>
<reference evidence="2" key="1">
    <citation type="journal article" date="2019" name="Int. J. Syst. Evol. Microbiol.">
        <title>The Global Catalogue of Microorganisms (GCM) 10K type strain sequencing project: providing services to taxonomists for standard genome sequencing and annotation.</title>
        <authorList>
            <consortium name="The Broad Institute Genomics Platform"/>
            <consortium name="The Broad Institute Genome Sequencing Center for Infectious Disease"/>
            <person name="Wu L."/>
            <person name="Ma J."/>
        </authorList>
    </citation>
    <scope>NUCLEOTIDE SEQUENCE [LARGE SCALE GENOMIC DNA]</scope>
    <source>
        <strain evidence="2">CGMCC 4.7277</strain>
    </source>
</reference>
<accession>A0ABW0QCQ2</accession>
<comment type="caution">
    <text evidence="1">The sequence shown here is derived from an EMBL/GenBank/DDBJ whole genome shotgun (WGS) entry which is preliminary data.</text>
</comment>
<evidence type="ECO:0000313" key="1">
    <source>
        <dbReference type="EMBL" id="MFC5522555.1"/>
    </source>
</evidence>
<organism evidence="1 2">
    <name type="scientific">Polaromonas jejuensis</name>
    <dbReference type="NCBI Taxonomy" id="457502"/>
    <lineage>
        <taxon>Bacteria</taxon>
        <taxon>Pseudomonadati</taxon>
        <taxon>Pseudomonadota</taxon>
        <taxon>Betaproteobacteria</taxon>
        <taxon>Burkholderiales</taxon>
        <taxon>Comamonadaceae</taxon>
        <taxon>Polaromonas</taxon>
    </lineage>
</organism>
<keyword evidence="2" id="KW-1185">Reference proteome</keyword>
<dbReference type="EMBL" id="JBHSMX010000046">
    <property type="protein sequence ID" value="MFC5522555.1"/>
    <property type="molecule type" value="Genomic_DNA"/>
</dbReference>
<name>A0ABW0QCQ2_9BURK</name>
<dbReference type="Proteomes" id="UP001596084">
    <property type="component" value="Unassembled WGS sequence"/>
</dbReference>
<dbReference type="RefSeq" id="WP_218017561.1">
    <property type="nucleotide sequence ID" value="NZ_JBHSMX010000046.1"/>
</dbReference>
<proteinExistence type="predicted"/>
<gene>
    <name evidence="1" type="ORF">ACFPP7_16815</name>
</gene>